<evidence type="ECO:0000256" key="7">
    <source>
        <dbReference type="ARBA" id="ARBA00022801"/>
    </source>
</evidence>
<keyword evidence="7" id="KW-0378">Hydrolase</keyword>
<feature type="transmembrane region" description="Helical" evidence="13">
    <location>
        <begin position="115"/>
        <end position="134"/>
    </location>
</feature>
<name>A0A198A903_9BACL</name>
<evidence type="ECO:0000256" key="9">
    <source>
        <dbReference type="ARBA" id="ARBA00022989"/>
    </source>
</evidence>
<dbReference type="EMBL" id="LYPB01000071">
    <property type="protein sequence ID" value="OAS17585.1"/>
    <property type="molecule type" value="Genomic_DNA"/>
</dbReference>
<keyword evidence="12" id="KW-0129">CBS domain</keyword>
<evidence type="ECO:0000256" key="13">
    <source>
        <dbReference type="SAM" id="Phobius"/>
    </source>
</evidence>
<comment type="caution">
    <text evidence="15">The sequence shown here is derived from an EMBL/GenBank/DDBJ whole genome shotgun (WGS) entry which is preliminary data.</text>
</comment>
<evidence type="ECO:0000256" key="5">
    <source>
        <dbReference type="ARBA" id="ARBA00022692"/>
    </source>
</evidence>
<protein>
    <submittedName>
        <fullName evidence="15">Zn-dependent protease</fullName>
    </submittedName>
</protein>
<feature type="transmembrane region" description="Helical" evidence="13">
    <location>
        <begin position="183"/>
        <end position="200"/>
    </location>
</feature>
<feature type="domain" description="CBS" evidence="14">
    <location>
        <begin position="225"/>
        <end position="282"/>
    </location>
</feature>
<comment type="cofactor">
    <cofactor evidence="1">
        <name>Zn(2+)</name>
        <dbReference type="ChEBI" id="CHEBI:29105"/>
    </cofactor>
</comment>
<evidence type="ECO:0000259" key="14">
    <source>
        <dbReference type="PROSITE" id="PS51371"/>
    </source>
</evidence>
<evidence type="ECO:0000313" key="15">
    <source>
        <dbReference type="EMBL" id="OAS17585.1"/>
    </source>
</evidence>
<feature type="transmembrane region" description="Helical" evidence="13">
    <location>
        <begin position="12"/>
        <end position="40"/>
    </location>
</feature>
<keyword evidence="4 15" id="KW-0645">Protease</keyword>
<dbReference type="InterPro" id="IPR046342">
    <property type="entry name" value="CBS_dom_sf"/>
</dbReference>
<dbReference type="RefSeq" id="WP_068665479.1">
    <property type="nucleotide sequence ID" value="NZ_LYPB01000071.1"/>
</dbReference>
<dbReference type="PANTHER" id="PTHR39188:SF3">
    <property type="entry name" value="STAGE IV SPORULATION PROTEIN FB"/>
    <property type="match status" value="1"/>
</dbReference>
<dbReference type="GO" id="GO:0046872">
    <property type="term" value="F:metal ion binding"/>
    <property type="evidence" value="ECO:0007669"/>
    <property type="project" value="UniProtKB-KW"/>
</dbReference>
<keyword evidence="11 13" id="KW-0472">Membrane</keyword>
<dbReference type="PROSITE" id="PS51371">
    <property type="entry name" value="CBS"/>
    <property type="match status" value="1"/>
</dbReference>
<evidence type="ECO:0000256" key="4">
    <source>
        <dbReference type="ARBA" id="ARBA00022670"/>
    </source>
</evidence>
<dbReference type="GO" id="GO:0008237">
    <property type="term" value="F:metallopeptidase activity"/>
    <property type="evidence" value="ECO:0007669"/>
    <property type="project" value="UniProtKB-KW"/>
</dbReference>
<keyword evidence="8" id="KW-0862">Zinc</keyword>
<keyword evidence="16" id="KW-1185">Reference proteome</keyword>
<dbReference type="SUPFAM" id="SSF54631">
    <property type="entry name" value="CBS-domain pair"/>
    <property type="match status" value="1"/>
</dbReference>
<accession>A0A198A903</accession>
<keyword evidence="5 13" id="KW-0812">Transmembrane</keyword>
<evidence type="ECO:0000256" key="12">
    <source>
        <dbReference type="PROSITE-ProRule" id="PRU00703"/>
    </source>
</evidence>
<evidence type="ECO:0000256" key="8">
    <source>
        <dbReference type="ARBA" id="ARBA00022833"/>
    </source>
</evidence>
<organism evidence="15 16">
    <name type="scientific">Paenibacillus oryzisoli</name>
    <dbReference type="NCBI Taxonomy" id="1850517"/>
    <lineage>
        <taxon>Bacteria</taxon>
        <taxon>Bacillati</taxon>
        <taxon>Bacillota</taxon>
        <taxon>Bacilli</taxon>
        <taxon>Bacillales</taxon>
        <taxon>Paenibacillaceae</taxon>
        <taxon>Paenibacillus</taxon>
    </lineage>
</organism>
<dbReference type="Pfam" id="PF02163">
    <property type="entry name" value="Peptidase_M50"/>
    <property type="match status" value="2"/>
</dbReference>
<gene>
    <name evidence="15" type="ORF">A8708_15240</name>
</gene>
<dbReference type="Proteomes" id="UP000078454">
    <property type="component" value="Unassembled WGS sequence"/>
</dbReference>
<keyword evidence="9 13" id="KW-1133">Transmembrane helix</keyword>
<proteinExistence type="inferred from homology"/>
<evidence type="ECO:0000256" key="2">
    <source>
        <dbReference type="ARBA" id="ARBA00004141"/>
    </source>
</evidence>
<evidence type="ECO:0000256" key="6">
    <source>
        <dbReference type="ARBA" id="ARBA00022723"/>
    </source>
</evidence>
<dbReference type="InterPro" id="IPR000644">
    <property type="entry name" value="CBS_dom"/>
</dbReference>
<evidence type="ECO:0000256" key="1">
    <source>
        <dbReference type="ARBA" id="ARBA00001947"/>
    </source>
</evidence>
<evidence type="ECO:0000256" key="10">
    <source>
        <dbReference type="ARBA" id="ARBA00023049"/>
    </source>
</evidence>
<dbReference type="PANTHER" id="PTHR39188">
    <property type="entry name" value="MEMBRANE-ASSOCIATED ZINC METALLOPROTEASE M50B"/>
    <property type="match status" value="1"/>
</dbReference>
<feature type="transmembrane region" description="Helical" evidence="13">
    <location>
        <begin position="154"/>
        <end position="177"/>
    </location>
</feature>
<dbReference type="STRING" id="1850517.A8708_15240"/>
<dbReference type="PROSITE" id="PS51257">
    <property type="entry name" value="PROKAR_LIPOPROTEIN"/>
    <property type="match status" value="1"/>
</dbReference>
<evidence type="ECO:0000313" key="16">
    <source>
        <dbReference type="Proteomes" id="UP000078454"/>
    </source>
</evidence>
<keyword evidence="10" id="KW-0482">Metalloprotease</keyword>
<dbReference type="AlphaFoldDB" id="A0A198A903"/>
<dbReference type="CDD" id="cd06161">
    <property type="entry name" value="S2P-M50_SpoIVFB"/>
    <property type="match status" value="1"/>
</dbReference>
<evidence type="ECO:0000256" key="3">
    <source>
        <dbReference type="ARBA" id="ARBA00007931"/>
    </source>
</evidence>
<comment type="subcellular location">
    <subcellularLocation>
        <location evidence="2">Membrane</location>
        <topology evidence="2">Multi-pass membrane protein</topology>
    </subcellularLocation>
</comment>
<sequence length="291" mass="32796">MIKWAGTKYRFHPLFTLIMIGCAITGYFLEAITLFGIVLIHELGHLTAAKGFGWRVQEVQLLPFGGVLIVDELGSTSTREELIVAIAGPLQHLWMIGLALIMKSFDIGNGNWWDYFIEANLMIGLFNLIPVMPLDGGRIMQGLLGYIMSFHNTIVYSVWISMIISLSIIVMSMIQLVQGQLPINFLVIGLFLLVSNWYAYRQIPYHFLRFLMGRGLRVGQLLGRGTRAQPIVITKQLTMAETLKLFMRERYHLIYVVNEAGRIQAVLPEQQIVGGYLDGKKPGSAVSDLFM</sequence>
<keyword evidence="6" id="KW-0479">Metal-binding</keyword>
<dbReference type="InterPro" id="IPR008915">
    <property type="entry name" value="Peptidase_M50"/>
</dbReference>
<dbReference type="GO" id="GO:0006508">
    <property type="term" value="P:proteolysis"/>
    <property type="evidence" value="ECO:0007669"/>
    <property type="project" value="UniProtKB-KW"/>
</dbReference>
<evidence type="ECO:0000256" key="11">
    <source>
        <dbReference type="ARBA" id="ARBA00023136"/>
    </source>
</evidence>
<dbReference type="GO" id="GO:0016020">
    <property type="term" value="C:membrane"/>
    <property type="evidence" value="ECO:0007669"/>
    <property type="project" value="UniProtKB-SubCell"/>
</dbReference>
<comment type="similarity">
    <text evidence="3">Belongs to the peptidase M50B family.</text>
</comment>
<reference evidence="15 16" key="1">
    <citation type="submission" date="2016-05" db="EMBL/GenBank/DDBJ databases">
        <title>Paenibacillus sp. 1ZS3-15 nov., isolated from the rhizosphere soil.</title>
        <authorList>
            <person name="Zhang X.X."/>
            <person name="Zhang J."/>
        </authorList>
    </citation>
    <scope>NUCLEOTIDE SEQUENCE [LARGE SCALE GENOMIC DNA]</scope>
    <source>
        <strain evidence="15 16">1ZS3-15</strain>
    </source>
</reference>